<organism evidence="2 3">
    <name type="scientific">Venturia nashicola</name>
    <dbReference type="NCBI Taxonomy" id="86259"/>
    <lineage>
        <taxon>Eukaryota</taxon>
        <taxon>Fungi</taxon>
        <taxon>Dikarya</taxon>
        <taxon>Ascomycota</taxon>
        <taxon>Pezizomycotina</taxon>
        <taxon>Dothideomycetes</taxon>
        <taxon>Pleosporomycetidae</taxon>
        <taxon>Venturiales</taxon>
        <taxon>Venturiaceae</taxon>
        <taxon>Venturia</taxon>
    </lineage>
</organism>
<evidence type="ECO:0000313" key="3">
    <source>
        <dbReference type="Proteomes" id="UP000298493"/>
    </source>
</evidence>
<dbReference type="AlphaFoldDB" id="A0A4Z1NZ06"/>
<evidence type="ECO:0000256" key="1">
    <source>
        <dbReference type="SAM" id="SignalP"/>
    </source>
</evidence>
<protein>
    <submittedName>
        <fullName evidence="2">D-galacturonate reductase</fullName>
    </submittedName>
</protein>
<evidence type="ECO:0000313" key="2">
    <source>
        <dbReference type="EMBL" id="TID12885.1"/>
    </source>
</evidence>
<feature type="signal peptide" evidence="1">
    <location>
        <begin position="1"/>
        <end position="19"/>
    </location>
</feature>
<feature type="chain" id="PRO_5021384934" evidence="1">
    <location>
        <begin position="20"/>
        <end position="141"/>
    </location>
</feature>
<dbReference type="OrthoDB" id="2910287at2759"/>
<accession>A0A4Z1NZ06</accession>
<comment type="caution">
    <text evidence="2">The sequence shown here is derived from an EMBL/GenBank/DDBJ whole genome shotgun (WGS) entry which is preliminary data.</text>
</comment>
<keyword evidence="3" id="KW-1185">Reference proteome</keyword>
<reference evidence="2 3" key="1">
    <citation type="submission" date="2019-04" db="EMBL/GenBank/DDBJ databases">
        <title>High contiguity whole genome sequence and gene annotation resource for two Venturia nashicola isolates.</title>
        <authorList>
            <person name="Prokchorchik M."/>
            <person name="Won K."/>
            <person name="Lee Y."/>
            <person name="Choi E.D."/>
            <person name="Segonzac C."/>
            <person name="Sohn K.H."/>
        </authorList>
    </citation>
    <scope>NUCLEOTIDE SEQUENCE [LARGE SCALE GENOMIC DNA]</scope>
    <source>
        <strain evidence="2 3">PRI2</strain>
    </source>
</reference>
<keyword evidence="1" id="KW-0732">Signal</keyword>
<sequence length="141" mass="15280">MMTIYMGLILTILATLSAAAPRSPASIFARGNCDSNYHGGIYVCDHPQYTGKCDYYDLASGNEYGLCKTLTNHQITSFGPSAGLNCWAWTDSECGKGTVFEGINHEGHPGQAVKDIACPGYDNLFLLGVDNRLLSFKCEKV</sequence>
<name>A0A4Z1NZ06_9PEZI</name>
<dbReference type="Proteomes" id="UP000298493">
    <property type="component" value="Unassembled WGS sequence"/>
</dbReference>
<dbReference type="EMBL" id="SNSC02000032">
    <property type="protein sequence ID" value="TID12885.1"/>
    <property type="molecule type" value="Genomic_DNA"/>
</dbReference>
<gene>
    <name evidence="2" type="ORF">E6O75_ATG10238</name>
</gene>
<proteinExistence type="predicted"/>